<dbReference type="AlphaFoldDB" id="A0A165EXC3"/>
<name>A0A165EXC3_9APHY</name>
<evidence type="ECO:0000256" key="1">
    <source>
        <dbReference type="SAM" id="MobiDB-lite"/>
    </source>
</evidence>
<evidence type="ECO:0000313" key="3">
    <source>
        <dbReference type="Proteomes" id="UP000076871"/>
    </source>
</evidence>
<dbReference type="GeneID" id="63825632"/>
<sequence>MCQNNQCEHSKQKRVKPIPPPTAPSIGINLQPRCPLPLINHLQYRHQILISTW</sequence>
<dbReference type="Proteomes" id="UP000076871">
    <property type="component" value="Unassembled WGS sequence"/>
</dbReference>
<evidence type="ECO:0000313" key="2">
    <source>
        <dbReference type="EMBL" id="KZT07922.1"/>
    </source>
</evidence>
<organism evidence="2 3">
    <name type="scientific">Laetiporus sulphureus 93-53</name>
    <dbReference type="NCBI Taxonomy" id="1314785"/>
    <lineage>
        <taxon>Eukaryota</taxon>
        <taxon>Fungi</taxon>
        <taxon>Dikarya</taxon>
        <taxon>Basidiomycota</taxon>
        <taxon>Agaricomycotina</taxon>
        <taxon>Agaricomycetes</taxon>
        <taxon>Polyporales</taxon>
        <taxon>Laetiporus</taxon>
    </lineage>
</organism>
<dbReference type="RefSeq" id="XP_040765662.1">
    <property type="nucleotide sequence ID" value="XM_040908603.1"/>
</dbReference>
<reference evidence="2 3" key="1">
    <citation type="journal article" date="2016" name="Mol. Biol. Evol.">
        <title>Comparative Genomics of Early-Diverging Mushroom-Forming Fungi Provides Insights into the Origins of Lignocellulose Decay Capabilities.</title>
        <authorList>
            <person name="Nagy L.G."/>
            <person name="Riley R."/>
            <person name="Tritt A."/>
            <person name="Adam C."/>
            <person name="Daum C."/>
            <person name="Floudas D."/>
            <person name="Sun H."/>
            <person name="Yadav J.S."/>
            <person name="Pangilinan J."/>
            <person name="Larsson K.H."/>
            <person name="Matsuura K."/>
            <person name="Barry K."/>
            <person name="Labutti K."/>
            <person name="Kuo R."/>
            <person name="Ohm R.A."/>
            <person name="Bhattacharya S.S."/>
            <person name="Shirouzu T."/>
            <person name="Yoshinaga Y."/>
            <person name="Martin F.M."/>
            <person name="Grigoriev I.V."/>
            <person name="Hibbett D.S."/>
        </authorList>
    </citation>
    <scope>NUCLEOTIDE SEQUENCE [LARGE SCALE GENOMIC DNA]</scope>
    <source>
        <strain evidence="2 3">93-53</strain>
    </source>
</reference>
<dbReference type="InParanoid" id="A0A165EXC3"/>
<proteinExistence type="predicted"/>
<dbReference type="EMBL" id="KV427617">
    <property type="protein sequence ID" value="KZT07922.1"/>
    <property type="molecule type" value="Genomic_DNA"/>
</dbReference>
<accession>A0A165EXC3</accession>
<gene>
    <name evidence="2" type="ORF">LAESUDRAFT_724396</name>
</gene>
<keyword evidence="3" id="KW-1185">Reference proteome</keyword>
<protein>
    <submittedName>
        <fullName evidence="2">Uncharacterized protein</fullName>
    </submittedName>
</protein>
<feature type="region of interest" description="Disordered" evidence="1">
    <location>
        <begin position="1"/>
        <end position="22"/>
    </location>
</feature>